<dbReference type="EMBL" id="CP019633">
    <property type="protein sequence ID" value="AQQ08794.1"/>
    <property type="molecule type" value="Genomic_DNA"/>
</dbReference>
<dbReference type="PROSITE" id="PS51918">
    <property type="entry name" value="RADICAL_SAM"/>
    <property type="match status" value="1"/>
</dbReference>
<dbReference type="PANTHER" id="PTHR43324">
    <property type="match status" value="1"/>
</dbReference>
<dbReference type="Proteomes" id="UP000188273">
    <property type="component" value="Chromosome"/>
</dbReference>
<protein>
    <submittedName>
        <fullName evidence="2">B12-binding domain/radical SAM domain protein, family</fullName>
    </submittedName>
</protein>
<proteinExistence type="predicted"/>
<accession>A0A1Q2HNG1</accession>
<dbReference type="SMART" id="SM00729">
    <property type="entry name" value="Elp3"/>
    <property type="match status" value="1"/>
</dbReference>
<dbReference type="InterPro" id="IPR007197">
    <property type="entry name" value="rSAM"/>
</dbReference>
<feature type="domain" description="Radical SAM core" evidence="1">
    <location>
        <begin position="181"/>
        <end position="424"/>
    </location>
</feature>
<dbReference type="InterPro" id="IPR058240">
    <property type="entry name" value="rSAM_sf"/>
</dbReference>
<name>A0A1Q2HNG1_9BACT</name>
<dbReference type="InterPro" id="IPR023404">
    <property type="entry name" value="rSAM_horseshoe"/>
</dbReference>
<dbReference type="GO" id="GO:0051536">
    <property type="term" value="F:iron-sulfur cluster binding"/>
    <property type="evidence" value="ECO:0007669"/>
    <property type="project" value="InterPro"/>
</dbReference>
<dbReference type="Pfam" id="PF04055">
    <property type="entry name" value="Radical_SAM"/>
    <property type="match status" value="1"/>
</dbReference>
<dbReference type="SUPFAM" id="SSF102114">
    <property type="entry name" value="Radical SAM enzymes"/>
    <property type="match status" value="1"/>
</dbReference>
<dbReference type="KEGG" id="pbu:L21SP3_00584"/>
<keyword evidence="3" id="KW-1185">Reference proteome</keyword>
<dbReference type="OrthoDB" id="3493141at2"/>
<dbReference type="AlphaFoldDB" id="A0A1Q2HNG1"/>
<organism evidence="2 3">
    <name type="scientific">Sedimentisphaera cyanobacteriorum</name>
    <dbReference type="NCBI Taxonomy" id="1940790"/>
    <lineage>
        <taxon>Bacteria</taxon>
        <taxon>Pseudomonadati</taxon>
        <taxon>Planctomycetota</taxon>
        <taxon>Phycisphaerae</taxon>
        <taxon>Sedimentisphaerales</taxon>
        <taxon>Sedimentisphaeraceae</taxon>
        <taxon>Sedimentisphaera</taxon>
    </lineage>
</organism>
<sequence>MARKRVIIDCYTDEPAGLGVPPFLGTHPRIVFGELKGKADCLTIDDLRVFSLAMKLTDSKLDPPTGKTRIDLLNRTRSPEEVKKLLSSADQIIAVAGLQTPGKYLAAQPAGLKEISRLLKPSKATKILTGPAASVGTQQMGGFAAEMPESGIFNHIREYNFDNYEDMQASFMKGAGLLKQIPSERIIEIETGRGCSRRSGCSFCTEPLKQKLSWRSPELIIEEVKELNDNGASRFRLGKQSCIYSYMNSDPEKIEQLLSGIKALKPSVFHIDNANPAFVNKELTELFVKYLTPGSTAAMGAETFDPEVCRLNNLNSSPENTFRAAEIINQSGRIYGDNGMPALLPGINILLGLEGETERTLELNLLTLKNMLEKDLFVRRINIRQVVPFPGTMLYERAGDKYLRKNKHLYSAWARRVREEIDLPMLKRIFPEGHKLYGLLAETHEGNVTFLRHLGSYPIIVGIRQRLQLGRFYDAKITGHMLRSLTGELI</sequence>
<dbReference type="STRING" id="1940790.L21SP3_00584"/>
<evidence type="ECO:0000259" key="1">
    <source>
        <dbReference type="PROSITE" id="PS51918"/>
    </source>
</evidence>
<evidence type="ECO:0000313" key="3">
    <source>
        <dbReference type="Proteomes" id="UP000188273"/>
    </source>
</evidence>
<dbReference type="SFLD" id="SFLDS00029">
    <property type="entry name" value="Radical_SAM"/>
    <property type="match status" value="1"/>
</dbReference>
<dbReference type="PANTHER" id="PTHR43324:SF1">
    <property type="entry name" value="RADICAL SAM CORE DOMAIN-CONTAINING PROTEIN"/>
    <property type="match status" value="1"/>
</dbReference>
<dbReference type="InterPro" id="IPR006638">
    <property type="entry name" value="Elp3/MiaA/NifB-like_rSAM"/>
</dbReference>
<dbReference type="RefSeq" id="WP_077539265.1">
    <property type="nucleotide sequence ID" value="NZ_CP019633.1"/>
</dbReference>
<gene>
    <name evidence="2" type="ORF">L21SP3_00584</name>
</gene>
<dbReference type="GO" id="GO:0003824">
    <property type="term" value="F:catalytic activity"/>
    <property type="evidence" value="ECO:0007669"/>
    <property type="project" value="InterPro"/>
</dbReference>
<dbReference type="SFLD" id="SFLDG01082">
    <property type="entry name" value="B12-binding_domain_containing"/>
    <property type="match status" value="1"/>
</dbReference>
<dbReference type="Gene3D" id="3.80.30.20">
    <property type="entry name" value="tm_1862 like domain"/>
    <property type="match status" value="1"/>
</dbReference>
<reference evidence="3" key="1">
    <citation type="submission" date="2017-02" db="EMBL/GenBank/DDBJ databases">
        <title>Comparative genomics and description of representatives of a novel lineage of planctomycetes thriving in anoxic sediments.</title>
        <authorList>
            <person name="Spring S."/>
            <person name="Bunk B."/>
            <person name="Sproer C."/>
            <person name="Klenk H.-P."/>
        </authorList>
    </citation>
    <scope>NUCLEOTIDE SEQUENCE [LARGE SCALE GENOMIC DNA]</scope>
    <source>
        <strain evidence="3">L21-RPul-D3</strain>
    </source>
</reference>
<evidence type="ECO:0000313" key="2">
    <source>
        <dbReference type="EMBL" id="AQQ08794.1"/>
    </source>
</evidence>